<evidence type="ECO:0000313" key="13">
    <source>
        <dbReference type="EMBL" id="KLI63639.1"/>
    </source>
</evidence>
<dbReference type="AlphaFoldDB" id="A0A0H0XMQ4"/>
<comment type="caution">
    <text evidence="13">The sequence shown here is derived from an EMBL/GenBank/DDBJ whole genome shotgun (WGS) entry which is preliminary data.</text>
</comment>
<keyword evidence="7 11" id="KW-0663">Pyridoxal phosphate</keyword>
<dbReference type="SUPFAM" id="SSF53686">
    <property type="entry name" value="Tryptophan synthase beta subunit-like PLP-dependent enzymes"/>
    <property type="match status" value="1"/>
</dbReference>
<dbReference type="PANTHER" id="PTHR48077">
    <property type="entry name" value="TRYPTOPHAN SYNTHASE-RELATED"/>
    <property type="match status" value="1"/>
</dbReference>
<dbReference type="InterPro" id="IPR036052">
    <property type="entry name" value="TrpB-like_PALP_sf"/>
</dbReference>
<dbReference type="FunFam" id="3.40.50.1100:FF:000001">
    <property type="entry name" value="Tryptophan synthase beta chain"/>
    <property type="match status" value="1"/>
</dbReference>
<evidence type="ECO:0000259" key="12">
    <source>
        <dbReference type="Pfam" id="PF00291"/>
    </source>
</evidence>
<name>A0A0H0XMQ4_9SPHN</name>
<evidence type="ECO:0000256" key="9">
    <source>
        <dbReference type="ARBA" id="ARBA00023239"/>
    </source>
</evidence>
<dbReference type="PATRIC" id="fig|874156.12.peg.1607"/>
<evidence type="ECO:0000313" key="14">
    <source>
        <dbReference type="Proteomes" id="UP000053455"/>
    </source>
</evidence>
<dbReference type="EC" id="4.2.1.20" evidence="11"/>
<comment type="function">
    <text evidence="11">The beta subunit is responsible for the synthesis of L-tryptophan from indole and L-serine.</text>
</comment>
<dbReference type="InterPro" id="IPR006653">
    <property type="entry name" value="Trp_synth_b_CS"/>
</dbReference>
<feature type="modified residue" description="N6-(pyridoxal phosphate)lysine" evidence="11">
    <location>
        <position position="105"/>
    </location>
</feature>
<evidence type="ECO:0000256" key="2">
    <source>
        <dbReference type="ARBA" id="ARBA00004733"/>
    </source>
</evidence>
<dbReference type="GO" id="GO:0005737">
    <property type="term" value="C:cytoplasm"/>
    <property type="evidence" value="ECO:0007669"/>
    <property type="project" value="TreeGrafter"/>
</dbReference>
<evidence type="ECO:0000256" key="7">
    <source>
        <dbReference type="ARBA" id="ARBA00022898"/>
    </source>
</evidence>
<dbReference type="PANTHER" id="PTHR48077:SF3">
    <property type="entry name" value="TRYPTOPHAN SYNTHASE"/>
    <property type="match status" value="1"/>
</dbReference>
<dbReference type="Pfam" id="PF00291">
    <property type="entry name" value="PALP"/>
    <property type="match status" value="1"/>
</dbReference>
<comment type="subunit">
    <text evidence="4 11">Tetramer of two alpha and two beta chains.</text>
</comment>
<dbReference type="Proteomes" id="UP000053455">
    <property type="component" value="Unassembled WGS sequence"/>
</dbReference>
<evidence type="ECO:0000256" key="1">
    <source>
        <dbReference type="ARBA" id="ARBA00001933"/>
    </source>
</evidence>
<dbReference type="GO" id="GO:0004834">
    <property type="term" value="F:tryptophan synthase activity"/>
    <property type="evidence" value="ECO:0007669"/>
    <property type="project" value="UniProtKB-UniRule"/>
</dbReference>
<evidence type="ECO:0000256" key="6">
    <source>
        <dbReference type="ARBA" id="ARBA00022822"/>
    </source>
</evidence>
<dbReference type="Gene3D" id="3.40.50.1100">
    <property type="match status" value="2"/>
</dbReference>
<sequence>MTENTPNSFRNQPDDRGHFGQFGGRYVAETLMPLVLDLEKEYRKAQGDSAFKAEFDDLLEHYVGRPSPLYFAPRITEELAKTAPQGMGAQVWFKRDELNHTGAHKINNCIGQILLAMRMGKTRIIAETGAGQHGVATATVCARFGLPCVVYMGQEDVRRQSPNVFRMKLLGAEIVPVTAGRGTLKDAMNEALRDWVANVHDTFYIIGTAAGPHPYPELVRDFQSVIGKEARAQMLERTGKLPDLAVACIGGGSNAIGLFHPFLDDPEVKLLGVEAAGKGLHGDEHAASLAGGFPGVLHGNKTYLLQDEDGQITEGHSISAGLDYPGIGPEHAWLKETGRVEYTSSTDDEALEAFQLLCRTEGIIPALEPSHAIAAVAKVAPTMRKDQTILMNLCGRGDKDIFTVAEALGVEI</sequence>
<dbReference type="FunFam" id="3.40.50.1100:FF:000004">
    <property type="entry name" value="Tryptophan synthase beta chain"/>
    <property type="match status" value="1"/>
</dbReference>
<evidence type="ECO:0000256" key="3">
    <source>
        <dbReference type="ARBA" id="ARBA00009982"/>
    </source>
</evidence>
<dbReference type="STRING" id="874156.GCA_001021555_01755"/>
<dbReference type="InterPro" id="IPR023026">
    <property type="entry name" value="Trp_synth_beta/beta-like"/>
</dbReference>
<comment type="catalytic activity">
    <reaction evidence="10 11">
        <text>(1S,2R)-1-C-(indol-3-yl)glycerol 3-phosphate + L-serine = D-glyceraldehyde 3-phosphate + L-tryptophan + H2O</text>
        <dbReference type="Rhea" id="RHEA:10532"/>
        <dbReference type="ChEBI" id="CHEBI:15377"/>
        <dbReference type="ChEBI" id="CHEBI:33384"/>
        <dbReference type="ChEBI" id="CHEBI:57912"/>
        <dbReference type="ChEBI" id="CHEBI:58866"/>
        <dbReference type="ChEBI" id="CHEBI:59776"/>
        <dbReference type="EC" id="4.2.1.20"/>
    </reaction>
</comment>
<dbReference type="InterPro" id="IPR001926">
    <property type="entry name" value="TrpB-like_PALP"/>
</dbReference>
<evidence type="ECO:0000256" key="11">
    <source>
        <dbReference type="HAMAP-Rule" id="MF_00133"/>
    </source>
</evidence>
<evidence type="ECO:0000256" key="8">
    <source>
        <dbReference type="ARBA" id="ARBA00023141"/>
    </source>
</evidence>
<dbReference type="InterPro" id="IPR006654">
    <property type="entry name" value="Trp_synth_beta"/>
</dbReference>
<dbReference type="RefSeq" id="WP_047093452.1">
    <property type="nucleotide sequence ID" value="NZ_LBHU01000002.1"/>
</dbReference>
<keyword evidence="9 11" id="KW-0456">Lyase</keyword>
<comment type="cofactor">
    <cofactor evidence="1 11">
        <name>pyridoxal 5'-phosphate</name>
        <dbReference type="ChEBI" id="CHEBI:597326"/>
    </cofactor>
</comment>
<evidence type="ECO:0000256" key="10">
    <source>
        <dbReference type="ARBA" id="ARBA00049047"/>
    </source>
</evidence>
<feature type="domain" description="Tryptophan synthase beta chain-like PALP" evidence="12">
    <location>
        <begin position="65"/>
        <end position="395"/>
    </location>
</feature>
<organism evidence="13 14">
    <name type="scientific">Aurantiacibacter marinus</name>
    <dbReference type="NCBI Taxonomy" id="874156"/>
    <lineage>
        <taxon>Bacteria</taxon>
        <taxon>Pseudomonadati</taxon>
        <taxon>Pseudomonadota</taxon>
        <taxon>Alphaproteobacteria</taxon>
        <taxon>Sphingomonadales</taxon>
        <taxon>Erythrobacteraceae</taxon>
        <taxon>Aurantiacibacter</taxon>
    </lineage>
</organism>
<dbReference type="NCBIfam" id="TIGR00263">
    <property type="entry name" value="trpB"/>
    <property type="match status" value="1"/>
</dbReference>
<keyword evidence="8 11" id="KW-0057">Aromatic amino acid biosynthesis</keyword>
<dbReference type="HAMAP" id="MF_00133">
    <property type="entry name" value="Trp_synth_beta"/>
    <property type="match status" value="1"/>
</dbReference>
<keyword evidence="14" id="KW-1185">Reference proteome</keyword>
<keyword evidence="5 11" id="KW-0028">Amino-acid biosynthesis</keyword>
<dbReference type="CDD" id="cd06446">
    <property type="entry name" value="Trp-synth_B"/>
    <property type="match status" value="1"/>
</dbReference>
<protein>
    <recommendedName>
        <fullName evidence="11">Tryptophan synthase beta chain</fullName>
        <ecNumber evidence="11">4.2.1.20</ecNumber>
    </recommendedName>
</protein>
<evidence type="ECO:0000256" key="4">
    <source>
        <dbReference type="ARBA" id="ARBA00011270"/>
    </source>
</evidence>
<comment type="similarity">
    <text evidence="3 11">Belongs to the TrpB family.</text>
</comment>
<dbReference type="PIRSF" id="PIRSF001413">
    <property type="entry name" value="Trp_syn_beta"/>
    <property type="match status" value="1"/>
</dbReference>
<evidence type="ECO:0000256" key="5">
    <source>
        <dbReference type="ARBA" id="ARBA00022605"/>
    </source>
</evidence>
<dbReference type="EMBL" id="LBHU01000002">
    <property type="protein sequence ID" value="KLI63639.1"/>
    <property type="molecule type" value="Genomic_DNA"/>
</dbReference>
<dbReference type="PROSITE" id="PS00168">
    <property type="entry name" value="TRP_SYNTHASE_BETA"/>
    <property type="match status" value="1"/>
</dbReference>
<comment type="pathway">
    <text evidence="2 11">Amino-acid biosynthesis; L-tryptophan biosynthesis; L-tryptophan from chorismate: step 5/5.</text>
</comment>
<keyword evidence="6 11" id="KW-0822">Tryptophan biosynthesis</keyword>
<accession>A0A0H0XMQ4</accession>
<gene>
    <name evidence="11" type="primary">trpB</name>
    <name evidence="13" type="ORF">AAV99_07815</name>
</gene>
<proteinExistence type="inferred from homology"/>
<reference evidence="13 14" key="1">
    <citation type="submission" date="2015-04" db="EMBL/GenBank/DDBJ databases">
        <title>The draft genome sequence of Erythrobacter marinus HWDM-33.</title>
        <authorList>
            <person name="Zhuang L."/>
            <person name="Liu Y."/>
            <person name="Shao Z."/>
        </authorList>
    </citation>
    <scope>NUCLEOTIDE SEQUENCE [LARGE SCALE GENOMIC DNA]</scope>
    <source>
        <strain evidence="13 14">HWDM-33</strain>
    </source>
</reference>
<dbReference type="OrthoDB" id="9766131at2"/>
<dbReference type="UniPathway" id="UPA00035">
    <property type="reaction ID" value="UER00044"/>
</dbReference>